<dbReference type="PANTHER" id="PTHR38690:SF1">
    <property type="entry name" value="PROTEASE"/>
    <property type="match status" value="1"/>
</dbReference>
<evidence type="ECO:0000259" key="1">
    <source>
        <dbReference type="Pfam" id="PF13116"/>
    </source>
</evidence>
<accession>A0ABS1E7Q7</accession>
<dbReference type="Proteomes" id="UP000738126">
    <property type="component" value="Unassembled WGS sequence"/>
</dbReference>
<keyword evidence="3" id="KW-1185">Reference proteome</keyword>
<evidence type="ECO:0000313" key="2">
    <source>
        <dbReference type="EMBL" id="MBK1727755.1"/>
    </source>
</evidence>
<gene>
    <name evidence="2" type="ORF">CKO13_12215</name>
</gene>
<feature type="domain" description="YhdP central" evidence="1">
    <location>
        <begin position="3"/>
        <end position="256"/>
    </location>
</feature>
<dbReference type="Pfam" id="PF13116">
    <property type="entry name" value="YhdP"/>
    <property type="match status" value="1"/>
</dbReference>
<comment type="caution">
    <text evidence="2">The sequence shown here is derived from an EMBL/GenBank/DDBJ whole genome shotgun (WGS) entry which is preliminary data.</text>
</comment>
<name>A0ABS1E7Q7_9GAMM</name>
<dbReference type="InterPro" id="IPR025263">
    <property type="entry name" value="YhdP_central"/>
</dbReference>
<feature type="non-terminal residue" evidence="2">
    <location>
        <position position="265"/>
    </location>
</feature>
<reference evidence="2 3" key="1">
    <citation type="journal article" date="2020" name="Microorganisms">
        <title>Osmotic Adaptation and Compatible Solute Biosynthesis of Phototrophic Bacteria as Revealed from Genome Analyses.</title>
        <authorList>
            <person name="Imhoff J.F."/>
            <person name="Rahn T."/>
            <person name="Kunzel S."/>
            <person name="Keller A."/>
            <person name="Neulinger S.C."/>
        </authorList>
    </citation>
    <scope>NUCLEOTIDE SEQUENCE [LARGE SCALE GENOMIC DNA]</scope>
    <source>
        <strain evidence="2 3">DSM 15116</strain>
    </source>
</reference>
<dbReference type="PANTHER" id="PTHR38690">
    <property type="entry name" value="PROTEASE-RELATED"/>
    <property type="match status" value="1"/>
</dbReference>
<dbReference type="EMBL" id="NRSH01000270">
    <property type="protein sequence ID" value="MBK1727755.1"/>
    <property type="molecule type" value="Genomic_DNA"/>
</dbReference>
<evidence type="ECO:0000313" key="3">
    <source>
        <dbReference type="Proteomes" id="UP000738126"/>
    </source>
</evidence>
<proteinExistence type="predicted"/>
<protein>
    <recommendedName>
        <fullName evidence="1">YhdP central domain-containing protein</fullName>
    </recommendedName>
</protein>
<feature type="non-terminal residue" evidence="2">
    <location>
        <position position="1"/>
    </location>
</feature>
<dbReference type="RefSeq" id="WP_274600700.1">
    <property type="nucleotide sequence ID" value="NZ_NRSH01000270.1"/>
</dbReference>
<sequence length="265" mass="27139">GGPRLDVRAAVEGVEAAAVPRYVPAGVTPPEVRRWLGTALQGGRVARADLLFHGDPADFPFDGQEGVFAVDAAVRGGVLRYAPGWPAITGIDAALRFRGARLAIDGAGRTAGVALRGVEVTIADLRRPRLAVAGQARGDAGDALGFLAGSPLGRGWLGEAVPVEAAGPVRVGLDLALPLAPQAGGPPQVEGRVALSGVTAALPPWLRLGALSGSLAFDEAGIHHGRLSARWGGEPASLTVETERVAGRRRIVLEGRGRPATRSVS</sequence>
<organism evidence="2 3">
    <name type="scientific">Halorhodospira neutriphila</name>
    <dbReference type="NCBI Taxonomy" id="168379"/>
    <lineage>
        <taxon>Bacteria</taxon>
        <taxon>Pseudomonadati</taxon>
        <taxon>Pseudomonadota</taxon>
        <taxon>Gammaproteobacteria</taxon>
        <taxon>Chromatiales</taxon>
        <taxon>Ectothiorhodospiraceae</taxon>
        <taxon>Halorhodospira</taxon>
    </lineage>
</organism>
<dbReference type="InterPro" id="IPR011836">
    <property type="entry name" value="YhdP"/>
</dbReference>